<evidence type="ECO:0000259" key="14">
    <source>
        <dbReference type="Pfam" id="PF00394"/>
    </source>
</evidence>
<organism evidence="17 18">
    <name type="scientific">Platanthera zijinensis</name>
    <dbReference type="NCBI Taxonomy" id="2320716"/>
    <lineage>
        <taxon>Eukaryota</taxon>
        <taxon>Viridiplantae</taxon>
        <taxon>Streptophyta</taxon>
        <taxon>Embryophyta</taxon>
        <taxon>Tracheophyta</taxon>
        <taxon>Spermatophyta</taxon>
        <taxon>Magnoliopsida</taxon>
        <taxon>Liliopsida</taxon>
        <taxon>Asparagales</taxon>
        <taxon>Orchidaceae</taxon>
        <taxon>Orchidoideae</taxon>
        <taxon>Orchideae</taxon>
        <taxon>Orchidinae</taxon>
        <taxon>Platanthera</taxon>
    </lineage>
</organism>
<evidence type="ECO:0000256" key="2">
    <source>
        <dbReference type="ARBA" id="ARBA00002075"/>
    </source>
</evidence>
<evidence type="ECO:0000313" key="18">
    <source>
        <dbReference type="Proteomes" id="UP001418222"/>
    </source>
</evidence>
<dbReference type="EC" id="1.10.3.2" evidence="5 13"/>
<feature type="signal peptide" evidence="13">
    <location>
        <begin position="1"/>
        <end position="36"/>
    </location>
</feature>
<dbReference type="EMBL" id="JBBWWQ010000010">
    <property type="protein sequence ID" value="KAK8937372.1"/>
    <property type="molecule type" value="Genomic_DNA"/>
</dbReference>
<evidence type="ECO:0000256" key="5">
    <source>
        <dbReference type="ARBA" id="ARBA00012297"/>
    </source>
</evidence>
<dbReference type="Pfam" id="PF07732">
    <property type="entry name" value="Cu-oxidase_3"/>
    <property type="match status" value="1"/>
</dbReference>
<keyword evidence="18" id="KW-1185">Reference proteome</keyword>
<dbReference type="GO" id="GO:0046274">
    <property type="term" value="P:lignin catabolic process"/>
    <property type="evidence" value="ECO:0007669"/>
    <property type="project" value="UniProtKB-KW"/>
</dbReference>
<sequence length="576" mass="64049">MAAPPALTLFLVKGRNMKFAGLFLVFFGLLICQALADTSEHDFIVREKHYTRLCLTKKILTVNGKFPGETIYARKGDTVIVRVHNKAKYNVTIHWHGLSQPRDPWSDGPEYITQCPIQPGANFTYRLFFSEEEGTIWWHAHSSWDRATVHGAIVVHPRKGTVYPYRKPYKEIPIILGEWWKADVREIIAESIQTGAGANISDAFTINGQPGDLYPCSNQSTFTLKVKHRKTYLLRVINAAITTELFFAIAGHRLTVVGTDASYTKPYTVDFIMITPGQTYDLLVKADSSAGGRYYIAARSYSSTVGIPFDNTTTTAVLEYSDSANAPAFPFLPDYKNTTAAAQFVAGVRSLATEAHPVDVPQTIDERILITVSVNLLSCEPGRNCSGPNGDRLSASLNNLSFVTPTTDVLEAYYKNTSGVFGTGFPDQPPLFFNFTGENLPGFLLFPKEATEVRVVEYNTSLEIVFQGTNLLARENHPMHLHGNSFYVVGRGFGNFDKDKDPLNYNLVDPAYKNTVGVARSGWAAIRFRAQNPGVWFMHCHLDQHMVWGMNTVFIVKNGNGPKESILPPPPDMPPC</sequence>
<feature type="domain" description="Plastocyanin-like" evidence="16">
    <location>
        <begin position="45"/>
        <end position="159"/>
    </location>
</feature>
<feature type="domain" description="Plastocyanin-like" evidence="14">
    <location>
        <begin position="171"/>
        <end position="322"/>
    </location>
</feature>
<dbReference type="InterPro" id="IPR017761">
    <property type="entry name" value="Laccase"/>
</dbReference>
<name>A0AAP0BGI9_9ASPA</name>
<dbReference type="Pfam" id="PF07731">
    <property type="entry name" value="Cu-oxidase_2"/>
    <property type="match status" value="1"/>
</dbReference>
<dbReference type="GO" id="GO:0005507">
    <property type="term" value="F:copper ion binding"/>
    <property type="evidence" value="ECO:0007669"/>
    <property type="project" value="InterPro"/>
</dbReference>
<keyword evidence="6 13" id="KW-0052">Apoplast</keyword>
<keyword evidence="7 13" id="KW-0964">Secreted</keyword>
<dbReference type="PANTHER" id="PTHR11709:SF262">
    <property type="entry name" value="LACCASE-14"/>
    <property type="match status" value="1"/>
</dbReference>
<dbReference type="NCBIfam" id="TIGR03389">
    <property type="entry name" value="laccase"/>
    <property type="match status" value="1"/>
</dbReference>
<comment type="caution">
    <text evidence="17">The sequence shown here is derived from an EMBL/GenBank/DDBJ whole genome shotgun (WGS) entry which is preliminary data.</text>
</comment>
<keyword evidence="13" id="KW-0732">Signal</keyword>
<keyword evidence="8 13" id="KW-0479">Metal-binding</keyword>
<evidence type="ECO:0000256" key="7">
    <source>
        <dbReference type="ARBA" id="ARBA00022525"/>
    </source>
</evidence>
<dbReference type="PANTHER" id="PTHR11709">
    <property type="entry name" value="MULTI-COPPER OXIDASE"/>
    <property type="match status" value="1"/>
</dbReference>
<evidence type="ECO:0000256" key="10">
    <source>
        <dbReference type="ARBA" id="ARBA00023002"/>
    </source>
</evidence>
<dbReference type="InterPro" id="IPR011706">
    <property type="entry name" value="Cu-oxidase_C"/>
</dbReference>
<dbReference type="InterPro" id="IPR045087">
    <property type="entry name" value="Cu-oxidase_fam"/>
</dbReference>
<dbReference type="InterPro" id="IPR034288">
    <property type="entry name" value="CuRO_1_LCC"/>
</dbReference>
<gene>
    <name evidence="17" type="primary">LAC9</name>
    <name evidence="17" type="ORF">KSP39_PZI012500</name>
</gene>
<dbReference type="CDD" id="cd13875">
    <property type="entry name" value="CuRO_2_LCC_plant"/>
    <property type="match status" value="1"/>
</dbReference>
<evidence type="ECO:0000313" key="17">
    <source>
        <dbReference type="EMBL" id="KAK8937372.1"/>
    </source>
</evidence>
<keyword evidence="11 13" id="KW-0186">Copper</keyword>
<evidence type="ECO:0000256" key="3">
    <source>
        <dbReference type="ARBA" id="ARBA00004271"/>
    </source>
</evidence>
<dbReference type="FunFam" id="2.60.40.420:FF:000049">
    <property type="entry name" value="Laccase"/>
    <property type="match status" value="1"/>
</dbReference>
<evidence type="ECO:0000256" key="9">
    <source>
        <dbReference type="ARBA" id="ARBA00022737"/>
    </source>
</evidence>
<dbReference type="InterPro" id="IPR011707">
    <property type="entry name" value="Cu-oxidase-like_N"/>
</dbReference>
<dbReference type="InterPro" id="IPR008972">
    <property type="entry name" value="Cupredoxin"/>
</dbReference>
<feature type="chain" id="PRO_5042668988" description="Laccase" evidence="13">
    <location>
        <begin position="37"/>
        <end position="576"/>
    </location>
</feature>
<dbReference type="PROSITE" id="PS00080">
    <property type="entry name" value="MULTICOPPER_OXIDASE2"/>
    <property type="match status" value="1"/>
</dbReference>
<dbReference type="InterPro" id="IPR002355">
    <property type="entry name" value="Cu_oxidase_Cu_BS"/>
</dbReference>
<protein>
    <recommendedName>
        <fullName evidence="5 13">Laccase</fullName>
        <ecNumber evidence="5 13">1.10.3.2</ecNumber>
    </recommendedName>
    <alternativeName>
        <fullName evidence="13">Benzenediol:oxygen oxidoreductase</fullName>
    </alternativeName>
    <alternativeName>
        <fullName evidence="13">Diphenol oxidase</fullName>
    </alternativeName>
    <alternativeName>
        <fullName evidence="13">Urishiol oxidase</fullName>
    </alternativeName>
</protein>
<dbReference type="Gene3D" id="2.60.40.420">
    <property type="entry name" value="Cupredoxins - blue copper proteins"/>
    <property type="match status" value="3"/>
</dbReference>
<evidence type="ECO:0000256" key="13">
    <source>
        <dbReference type="RuleBase" id="RU361119"/>
    </source>
</evidence>
<dbReference type="CDD" id="cd13897">
    <property type="entry name" value="CuRO_3_LCC_plant"/>
    <property type="match status" value="1"/>
</dbReference>
<dbReference type="InterPro" id="IPR034289">
    <property type="entry name" value="CuRO_3_LCC"/>
</dbReference>
<dbReference type="InterPro" id="IPR034285">
    <property type="entry name" value="CuRO_2_LCC"/>
</dbReference>
<dbReference type="InterPro" id="IPR033138">
    <property type="entry name" value="Cu_oxidase_CS"/>
</dbReference>
<dbReference type="AlphaFoldDB" id="A0AAP0BGI9"/>
<keyword evidence="10 13" id="KW-0560">Oxidoreductase</keyword>
<dbReference type="SUPFAM" id="SSF49503">
    <property type="entry name" value="Cupredoxins"/>
    <property type="match status" value="3"/>
</dbReference>
<comment type="catalytic activity">
    <reaction evidence="1 13">
        <text>4 hydroquinone + O2 = 4 benzosemiquinone + 2 H2O</text>
        <dbReference type="Rhea" id="RHEA:11276"/>
        <dbReference type="ChEBI" id="CHEBI:15377"/>
        <dbReference type="ChEBI" id="CHEBI:15379"/>
        <dbReference type="ChEBI" id="CHEBI:17594"/>
        <dbReference type="ChEBI" id="CHEBI:17977"/>
        <dbReference type="EC" id="1.10.3.2"/>
    </reaction>
</comment>
<evidence type="ECO:0000256" key="11">
    <source>
        <dbReference type="ARBA" id="ARBA00023008"/>
    </source>
</evidence>
<comment type="cofactor">
    <cofactor evidence="13">
        <name>Cu cation</name>
        <dbReference type="ChEBI" id="CHEBI:23378"/>
    </cofactor>
    <text evidence="13">Binds 4 Cu cations per monomer.</text>
</comment>
<dbReference type="InterPro" id="IPR001117">
    <property type="entry name" value="Cu-oxidase_2nd"/>
</dbReference>
<dbReference type="Proteomes" id="UP001418222">
    <property type="component" value="Unassembled WGS sequence"/>
</dbReference>
<evidence type="ECO:0000259" key="15">
    <source>
        <dbReference type="Pfam" id="PF07731"/>
    </source>
</evidence>
<evidence type="ECO:0000256" key="8">
    <source>
        <dbReference type="ARBA" id="ARBA00022723"/>
    </source>
</evidence>
<dbReference type="PROSITE" id="PS00079">
    <property type="entry name" value="MULTICOPPER_OXIDASE1"/>
    <property type="match status" value="1"/>
</dbReference>
<comment type="subcellular location">
    <subcellularLocation>
        <location evidence="3 13">Secreted</location>
        <location evidence="3 13">Extracellular space</location>
        <location evidence="3 13">Apoplast</location>
    </subcellularLocation>
</comment>
<feature type="domain" description="Plastocyanin-like" evidence="15">
    <location>
        <begin position="445"/>
        <end position="559"/>
    </location>
</feature>
<evidence type="ECO:0000256" key="12">
    <source>
        <dbReference type="ARBA" id="ARBA00023185"/>
    </source>
</evidence>
<comment type="function">
    <text evidence="2 13">Lignin degradation and detoxification of lignin-derived products.</text>
</comment>
<keyword evidence="9 13" id="KW-0677">Repeat</keyword>
<dbReference type="GO" id="GO:0052716">
    <property type="term" value="F:hydroquinone:oxygen oxidoreductase activity"/>
    <property type="evidence" value="ECO:0007669"/>
    <property type="project" value="UniProtKB-EC"/>
</dbReference>
<dbReference type="Pfam" id="PF00394">
    <property type="entry name" value="Cu-oxidase"/>
    <property type="match status" value="1"/>
</dbReference>
<reference evidence="17 18" key="1">
    <citation type="journal article" date="2022" name="Nat. Plants">
        <title>Genomes of leafy and leafless Platanthera orchids illuminate the evolution of mycoheterotrophy.</title>
        <authorList>
            <person name="Li M.H."/>
            <person name="Liu K.W."/>
            <person name="Li Z."/>
            <person name="Lu H.C."/>
            <person name="Ye Q.L."/>
            <person name="Zhang D."/>
            <person name="Wang J.Y."/>
            <person name="Li Y.F."/>
            <person name="Zhong Z.M."/>
            <person name="Liu X."/>
            <person name="Yu X."/>
            <person name="Liu D.K."/>
            <person name="Tu X.D."/>
            <person name="Liu B."/>
            <person name="Hao Y."/>
            <person name="Liao X.Y."/>
            <person name="Jiang Y.T."/>
            <person name="Sun W.H."/>
            <person name="Chen J."/>
            <person name="Chen Y.Q."/>
            <person name="Ai Y."/>
            <person name="Zhai J.W."/>
            <person name="Wu S.S."/>
            <person name="Zhou Z."/>
            <person name="Hsiao Y.Y."/>
            <person name="Wu W.L."/>
            <person name="Chen Y.Y."/>
            <person name="Lin Y.F."/>
            <person name="Hsu J.L."/>
            <person name="Li C.Y."/>
            <person name="Wang Z.W."/>
            <person name="Zhao X."/>
            <person name="Zhong W.Y."/>
            <person name="Ma X.K."/>
            <person name="Ma L."/>
            <person name="Huang J."/>
            <person name="Chen G.Z."/>
            <person name="Huang M.Z."/>
            <person name="Huang L."/>
            <person name="Peng D.H."/>
            <person name="Luo Y.B."/>
            <person name="Zou S.Q."/>
            <person name="Chen S.P."/>
            <person name="Lan S."/>
            <person name="Tsai W.C."/>
            <person name="Van de Peer Y."/>
            <person name="Liu Z.J."/>
        </authorList>
    </citation>
    <scope>NUCLEOTIDE SEQUENCE [LARGE SCALE GENOMIC DNA]</scope>
    <source>
        <strain evidence="17">Lor287</strain>
    </source>
</reference>
<dbReference type="CDD" id="cd13849">
    <property type="entry name" value="CuRO_1_LCC_plant"/>
    <property type="match status" value="1"/>
</dbReference>
<proteinExistence type="inferred from homology"/>
<evidence type="ECO:0000256" key="4">
    <source>
        <dbReference type="ARBA" id="ARBA00010609"/>
    </source>
</evidence>
<accession>A0AAP0BGI9</accession>
<evidence type="ECO:0000259" key="16">
    <source>
        <dbReference type="Pfam" id="PF07732"/>
    </source>
</evidence>
<evidence type="ECO:0000256" key="6">
    <source>
        <dbReference type="ARBA" id="ARBA00022523"/>
    </source>
</evidence>
<keyword evidence="12 13" id="KW-0439">Lignin degradation</keyword>
<comment type="similarity">
    <text evidence="4 13">Belongs to the multicopper oxidase family.</text>
</comment>
<evidence type="ECO:0000256" key="1">
    <source>
        <dbReference type="ARBA" id="ARBA00000349"/>
    </source>
</evidence>
<dbReference type="GO" id="GO:0048046">
    <property type="term" value="C:apoplast"/>
    <property type="evidence" value="ECO:0007669"/>
    <property type="project" value="UniProtKB-SubCell"/>
</dbReference>